<organism evidence="3 4">
    <name type="scientific">Aquilegia coerulea</name>
    <name type="common">Rocky mountain columbine</name>
    <dbReference type="NCBI Taxonomy" id="218851"/>
    <lineage>
        <taxon>Eukaryota</taxon>
        <taxon>Viridiplantae</taxon>
        <taxon>Streptophyta</taxon>
        <taxon>Embryophyta</taxon>
        <taxon>Tracheophyta</taxon>
        <taxon>Spermatophyta</taxon>
        <taxon>Magnoliopsida</taxon>
        <taxon>Ranunculales</taxon>
        <taxon>Ranunculaceae</taxon>
        <taxon>Thalictroideae</taxon>
        <taxon>Aquilegia</taxon>
    </lineage>
</organism>
<evidence type="ECO:0000259" key="2">
    <source>
        <dbReference type="Pfam" id="PF26631"/>
    </source>
</evidence>
<evidence type="ECO:0000313" key="3">
    <source>
        <dbReference type="EMBL" id="PIA57126.1"/>
    </source>
</evidence>
<feature type="domain" description="DUF8204" evidence="2">
    <location>
        <begin position="33"/>
        <end position="123"/>
    </location>
</feature>
<name>A0A2G5EMX7_AQUCA</name>
<dbReference type="PANTHER" id="PTHR34566:SF2">
    <property type="entry name" value="ALTERED INHERITANCE OF MITOCHONDRIA PROTEIN"/>
    <property type="match status" value="1"/>
</dbReference>
<evidence type="ECO:0000313" key="4">
    <source>
        <dbReference type="Proteomes" id="UP000230069"/>
    </source>
</evidence>
<dbReference type="PANTHER" id="PTHR34566">
    <property type="entry name" value="ALTERED INHERITANCE OF MITOCHONDRIA PROTEIN"/>
    <property type="match status" value="1"/>
</dbReference>
<protein>
    <recommendedName>
        <fullName evidence="2">DUF8204 domain-containing protein</fullName>
    </recommendedName>
</protein>
<dbReference type="InParanoid" id="A0A2G5EMX7"/>
<dbReference type="Pfam" id="PF26631">
    <property type="entry name" value="DUF8204"/>
    <property type="match status" value="1"/>
</dbReference>
<feature type="region of interest" description="Disordered" evidence="1">
    <location>
        <begin position="1"/>
        <end position="34"/>
    </location>
</feature>
<dbReference type="STRING" id="218851.A0A2G5EMX7"/>
<accession>A0A2G5EMX7</accession>
<evidence type="ECO:0000256" key="1">
    <source>
        <dbReference type="SAM" id="MobiDB-lite"/>
    </source>
</evidence>
<proteinExistence type="predicted"/>
<feature type="non-terminal residue" evidence="3">
    <location>
        <position position="1"/>
    </location>
</feature>
<dbReference type="Proteomes" id="UP000230069">
    <property type="component" value="Unassembled WGS sequence"/>
</dbReference>
<sequence length="205" mass="23174">TKGRRRRSEKEIREEEEEKMEGEGGGETEKSRKVKSCKGCLYHSTLRQSKSRDPLCVGFTRTLPKVPEHVVRDLEMEASKKGRPLSDFKFSCVGYSVYLDGKDSSADQTDKPVELPFCAGIQLVVDKIVSEADHGPVHANNEEDGDALPKPRPLKQPQSMGDGFLTRFTRNGSLVASGVSRNMHRMGRYIKDNVDDIFYERRRPK</sequence>
<dbReference type="EMBL" id="KZ305023">
    <property type="protein sequence ID" value="PIA57126.1"/>
    <property type="molecule type" value="Genomic_DNA"/>
</dbReference>
<dbReference type="OrthoDB" id="510712at2759"/>
<feature type="compositionally biased region" description="Acidic residues" evidence="1">
    <location>
        <begin position="14"/>
        <end position="26"/>
    </location>
</feature>
<feature type="region of interest" description="Disordered" evidence="1">
    <location>
        <begin position="135"/>
        <end position="162"/>
    </location>
</feature>
<dbReference type="AlphaFoldDB" id="A0A2G5EMX7"/>
<gene>
    <name evidence="3" type="ORF">AQUCO_00600096v1</name>
</gene>
<dbReference type="InterPro" id="IPR058517">
    <property type="entry name" value="DUF8204"/>
</dbReference>
<keyword evidence="4" id="KW-1185">Reference proteome</keyword>
<reference evidence="3 4" key="1">
    <citation type="submission" date="2017-09" db="EMBL/GenBank/DDBJ databases">
        <title>WGS assembly of Aquilegia coerulea Goldsmith.</title>
        <authorList>
            <person name="Hodges S."/>
            <person name="Kramer E."/>
            <person name="Nordborg M."/>
            <person name="Tomkins J."/>
            <person name="Borevitz J."/>
            <person name="Derieg N."/>
            <person name="Yan J."/>
            <person name="Mihaltcheva S."/>
            <person name="Hayes R.D."/>
            <person name="Rokhsar D."/>
        </authorList>
    </citation>
    <scope>NUCLEOTIDE SEQUENCE [LARGE SCALE GENOMIC DNA]</scope>
    <source>
        <strain evidence="4">cv. Goldsmith</strain>
    </source>
</reference>
<dbReference type="FunCoup" id="A0A2G5EMX7">
    <property type="interactions" value="1444"/>
</dbReference>